<feature type="domain" description="7(1) septoil knot" evidence="1">
    <location>
        <begin position="1"/>
        <end position="84"/>
    </location>
</feature>
<reference evidence="2 3" key="1">
    <citation type="submission" date="2020-05" db="EMBL/GenBank/DDBJ databases">
        <title>Gimesia benthica sp. nov., a novel planctomycete isolated from a deep-sea water sample of the Northwest Indian Ocean.</title>
        <authorList>
            <person name="Wang J."/>
            <person name="Ruan C."/>
            <person name="Song L."/>
            <person name="Zhu Y."/>
            <person name="Li A."/>
            <person name="Zheng X."/>
            <person name="Wang L."/>
            <person name="Lu Z."/>
            <person name="Huang Y."/>
            <person name="Du W."/>
            <person name="Zhou Y."/>
            <person name="Huang L."/>
            <person name="Dai X."/>
        </authorList>
    </citation>
    <scope>NUCLEOTIDE SEQUENCE [LARGE SCALE GENOMIC DNA]</scope>
    <source>
        <strain evidence="2 3">YYQ-30</strain>
    </source>
</reference>
<evidence type="ECO:0000313" key="2">
    <source>
        <dbReference type="EMBL" id="NNU79357.1"/>
    </source>
</evidence>
<comment type="caution">
    <text evidence="2">The sequence shown here is derived from an EMBL/GenBank/DDBJ whole genome shotgun (WGS) entry which is preliminary data.</text>
</comment>
<evidence type="ECO:0000313" key="3">
    <source>
        <dbReference type="Proteomes" id="UP000572377"/>
    </source>
</evidence>
<dbReference type="AlphaFoldDB" id="A0A849KXM4"/>
<name>A0A849KXM4_9RHOB</name>
<accession>A0A849KXM4</accession>
<proteinExistence type="predicted"/>
<dbReference type="Pfam" id="PF19647">
    <property type="entry name" value="Septknot"/>
    <property type="match status" value="1"/>
</dbReference>
<evidence type="ECO:0000259" key="1">
    <source>
        <dbReference type="Pfam" id="PF19647"/>
    </source>
</evidence>
<dbReference type="Proteomes" id="UP000572377">
    <property type="component" value="Unassembled WGS sequence"/>
</dbReference>
<dbReference type="InterPro" id="IPR046148">
    <property type="entry name" value="Septknot"/>
</dbReference>
<gene>
    <name evidence="2" type="ORF">HMH01_02795</name>
</gene>
<protein>
    <recommendedName>
        <fullName evidence="1">7(1) septoil knot domain-containing protein</fullName>
    </recommendedName>
</protein>
<dbReference type="RefSeq" id="WP_171322251.1">
    <property type="nucleotide sequence ID" value="NZ_JABFBC010000001.1"/>
</dbReference>
<dbReference type="EMBL" id="JABFBC010000001">
    <property type="protein sequence ID" value="NNU79357.1"/>
    <property type="molecule type" value="Genomic_DNA"/>
</dbReference>
<sequence>MTRVFAVPNPNYANITVEVIQSRALADLLVYRNDKAVSEAHDESIWTFVEQRQNAHIAVYFTHEGRGMAHLRIAYVPNATLAGWMKHHRLRGRLNRRHPELALG</sequence>
<keyword evidence="3" id="KW-1185">Reference proteome</keyword>
<organism evidence="2 3">
    <name type="scientific">Halovulum dunhuangense</name>
    <dbReference type="NCBI Taxonomy" id="1505036"/>
    <lineage>
        <taxon>Bacteria</taxon>
        <taxon>Pseudomonadati</taxon>
        <taxon>Pseudomonadota</taxon>
        <taxon>Alphaproteobacteria</taxon>
        <taxon>Rhodobacterales</taxon>
        <taxon>Paracoccaceae</taxon>
        <taxon>Halovulum</taxon>
    </lineage>
</organism>